<organism evidence="14 15">
    <name type="scientific">Enterocloster lavalensis</name>
    <dbReference type="NCBI Taxonomy" id="460384"/>
    <lineage>
        <taxon>Bacteria</taxon>
        <taxon>Bacillati</taxon>
        <taxon>Bacillota</taxon>
        <taxon>Clostridia</taxon>
        <taxon>Lachnospirales</taxon>
        <taxon>Lachnospiraceae</taxon>
        <taxon>Enterocloster</taxon>
    </lineage>
</organism>
<dbReference type="UniPathway" id="UPA00109">
    <property type="reaction ID" value="UER00187"/>
</dbReference>
<dbReference type="InterPro" id="IPR020810">
    <property type="entry name" value="Enolase_C"/>
</dbReference>
<dbReference type="SFLD" id="SFLDS00001">
    <property type="entry name" value="Enolase"/>
    <property type="match status" value="1"/>
</dbReference>
<dbReference type="EC" id="4.2.1.11" evidence="3"/>
<dbReference type="InterPro" id="IPR020809">
    <property type="entry name" value="Enolase_CS"/>
</dbReference>
<evidence type="ECO:0000259" key="13">
    <source>
        <dbReference type="SMART" id="SM01193"/>
    </source>
</evidence>
<dbReference type="Gene3D" id="3.30.390.10">
    <property type="entry name" value="Enolase-like, N-terminal domain"/>
    <property type="match status" value="1"/>
</dbReference>
<keyword evidence="6 11" id="KW-0479">Metal-binding</keyword>
<feature type="domain" description="Enolase C-terminal TIM barrel" evidence="12">
    <location>
        <begin position="139"/>
        <end position="422"/>
    </location>
</feature>
<comment type="cofactor">
    <cofactor evidence="11">
        <name>Mg(2+)</name>
        <dbReference type="ChEBI" id="CHEBI:18420"/>
    </cofactor>
    <text evidence="11">Mg(2+) is required for catalysis and for stabilizing the dimer.</text>
</comment>
<keyword evidence="5" id="KW-0964">Secreted</keyword>
<dbReference type="RefSeq" id="WP_092361038.1">
    <property type="nucleotide sequence ID" value="NZ_DAINWJ010000120.1"/>
</dbReference>
<dbReference type="PANTHER" id="PTHR11902:SF1">
    <property type="entry name" value="ENOLASE"/>
    <property type="match status" value="1"/>
</dbReference>
<keyword evidence="15" id="KW-1185">Reference proteome</keyword>
<feature type="domain" description="Enolase N-terminal" evidence="13">
    <location>
        <begin position="6"/>
        <end position="134"/>
    </location>
</feature>
<evidence type="ECO:0000256" key="7">
    <source>
        <dbReference type="ARBA" id="ARBA00022842"/>
    </source>
</evidence>
<evidence type="ECO:0000256" key="8">
    <source>
        <dbReference type="ARBA" id="ARBA00023152"/>
    </source>
</evidence>
<dbReference type="SUPFAM" id="SSF51604">
    <property type="entry name" value="Enolase C-terminal domain-like"/>
    <property type="match status" value="1"/>
</dbReference>
<comment type="pathway">
    <text evidence="1">Carbohydrate degradation; glycolysis; pyruvate from D-glyceraldehyde 3-phosphate: step 4/5.</text>
</comment>
<dbReference type="Proteomes" id="UP000198508">
    <property type="component" value="Unassembled WGS sequence"/>
</dbReference>
<evidence type="ECO:0000256" key="6">
    <source>
        <dbReference type="ARBA" id="ARBA00022723"/>
    </source>
</evidence>
<keyword evidence="9" id="KW-0456">Lyase</keyword>
<dbReference type="InterPro" id="IPR000941">
    <property type="entry name" value="Enolase"/>
</dbReference>
<evidence type="ECO:0000256" key="1">
    <source>
        <dbReference type="ARBA" id="ARBA00005031"/>
    </source>
</evidence>
<evidence type="ECO:0000313" key="15">
    <source>
        <dbReference type="Proteomes" id="UP000198508"/>
    </source>
</evidence>
<proteinExistence type="inferred from homology"/>
<keyword evidence="7 11" id="KW-0460">Magnesium</keyword>
<feature type="binding site" evidence="11">
    <location>
        <position position="291"/>
    </location>
    <ligand>
        <name>Mg(2+)</name>
        <dbReference type="ChEBI" id="CHEBI:18420"/>
    </ligand>
</feature>
<accession>A0A1I0CPN8</accession>
<dbReference type="Gene3D" id="3.20.20.120">
    <property type="entry name" value="Enolase-like C-terminal domain"/>
    <property type="match status" value="1"/>
</dbReference>
<dbReference type="SUPFAM" id="SSF54826">
    <property type="entry name" value="Enolase N-terminal domain-like"/>
    <property type="match status" value="1"/>
</dbReference>
<dbReference type="Pfam" id="PF03952">
    <property type="entry name" value="Enolase_N"/>
    <property type="match status" value="1"/>
</dbReference>
<evidence type="ECO:0000313" key="14">
    <source>
        <dbReference type="EMBL" id="SET20991.1"/>
    </source>
</evidence>
<evidence type="ECO:0000256" key="11">
    <source>
        <dbReference type="PIRSR" id="PIRSR001400-3"/>
    </source>
</evidence>
<evidence type="ECO:0000259" key="12">
    <source>
        <dbReference type="SMART" id="SM01192"/>
    </source>
</evidence>
<evidence type="ECO:0000256" key="4">
    <source>
        <dbReference type="ARBA" id="ARBA00017068"/>
    </source>
</evidence>
<comment type="catalytic activity">
    <reaction evidence="10">
        <text>(2R)-2-phosphoglycerate = phosphoenolpyruvate + H2O</text>
        <dbReference type="Rhea" id="RHEA:10164"/>
        <dbReference type="ChEBI" id="CHEBI:15377"/>
        <dbReference type="ChEBI" id="CHEBI:58289"/>
        <dbReference type="ChEBI" id="CHEBI:58702"/>
        <dbReference type="EC" id="4.2.1.11"/>
    </reaction>
    <physiologicalReaction direction="left-to-right" evidence="10">
        <dbReference type="Rhea" id="RHEA:10165"/>
    </physiologicalReaction>
</comment>
<dbReference type="EMBL" id="FOIM01000003">
    <property type="protein sequence ID" value="SET20991.1"/>
    <property type="molecule type" value="Genomic_DNA"/>
</dbReference>
<name>A0A1I0CPN8_9FIRM</name>
<dbReference type="PANTHER" id="PTHR11902">
    <property type="entry name" value="ENOLASE"/>
    <property type="match status" value="1"/>
</dbReference>
<dbReference type="GO" id="GO:0000287">
    <property type="term" value="F:magnesium ion binding"/>
    <property type="evidence" value="ECO:0007669"/>
    <property type="project" value="InterPro"/>
</dbReference>
<dbReference type="PIRSF" id="PIRSF001400">
    <property type="entry name" value="Enolase"/>
    <property type="match status" value="1"/>
</dbReference>
<evidence type="ECO:0000256" key="2">
    <source>
        <dbReference type="ARBA" id="ARBA00009604"/>
    </source>
</evidence>
<dbReference type="GeneID" id="93279705"/>
<dbReference type="SMART" id="SM01192">
    <property type="entry name" value="Enolase_C"/>
    <property type="match status" value="1"/>
</dbReference>
<dbReference type="InterPro" id="IPR036849">
    <property type="entry name" value="Enolase-like_C_sf"/>
</dbReference>
<reference evidence="15" key="1">
    <citation type="submission" date="2016-10" db="EMBL/GenBank/DDBJ databases">
        <authorList>
            <person name="Varghese N."/>
            <person name="Submissions S."/>
        </authorList>
    </citation>
    <scope>NUCLEOTIDE SEQUENCE [LARGE SCALE GENOMIC DNA]</scope>
    <source>
        <strain evidence="15">NLAE-zl-G277</strain>
    </source>
</reference>
<dbReference type="AlphaFoldDB" id="A0A1I0CPN8"/>
<keyword evidence="8" id="KW-0324">Glycolysis</keyword>
<evidence type="ECO:0000256" key="9">
    <source>
        <dbReference type="ARBA" id="ARBA00023239"/>
    </source>
</evidence>
<dbReference type="STRING" id="460384.SAMN05216313_10370"/>
<evidence type="ECO:0000256" key="3">
    <source>
        <dbReference type="ARBA" id="ARBA00012058"/>
    </source>
</evidence>
<dbReference type="PRINTS" id="PR00148">
    <property type="entry name" value="ENOLASE"/>
</dbReference>
<dbReference type="InterPro" id="IPR020811">
    <property type="entry name" value="Enolase_N"/>
</dbReference>
<dbReference type="GO" id="GO:0004634">
    <property type="term" value="F:phosphopyruvate hydratase activity"/>
    <property type="evidence" value="ECO:0007669"/>
    <property type="project" value="UniProtKB-EC"/>
</dbReference>
<dbReference type="PROSITE" id="PS00164">
    <property type="entry name" value="ENOLASE"/>
    <property type="match status" value="1"/>
</dbReference>
<evidence type="ECO:0000256" key="10">
    <source>
        <dbReference type="ARBA" id="ARBA00048951"/>
    </source>
</evidence>
<dbReference type="GO" id="GO:0006096">
    <property type="term" value="P:glycolytic process"/>
    <property type="evidence" value="ECO:0007669"/>
    <property type="project" value="UniProtKB-UniPathway"/>
</dbReference>
<feature type="binding site" evidence="11">
    <location>
        <position position="316"/>
    </location>
    <ligand>
        <name>Mg(2+)</name>
        <dbReference type="ChEBI" id="CHEBI:18420"/>
    </ligand>
</feature>
<feature type="binding site" evidence="11">
    <location>
        <position position="250"/>
    </location>
    <ligand>
        <name>Mg(2+)</name>
        <dbReference type="ChEBI" id="CHEBI:18420"/>
    </ligand>
</feature>
<comment type="similarity">
    <text evidence="2">Belongs to the enolase family.</text>
</comment>
<sequence length="431" mass="46954">MSKHEIVSVTAMQVFTWRFHPGIEAVVKTKGGAVGRAVCTAGISIGSHEVKFCYDGGERWGGFGVENAVRAVEEKIAPAIIGLDASDQYAVDQAMLGICPDAKENIGGNAIAAVSAAVLKAGAESLGIPLYRHIGGESAMYLPVPGVPAAAGHERYGGGVTTPDPKPTYSFMCHGFQSFSEASYAGWEVQERWRATMKQMGIYPPNYYDLYIIPEGYFKSDEELWDLMSKTISAAGYDGKIGIQVDVASDCYYDRKQEKYLGLFSAEPKTREDMLKLYEHAVANYPFVIIEDPFFEDDYESHAELVKRVDIQIVGDDLFTTTPSRVAHGAAMGAANTVLLKVNQVGTISETLEMVELAYRNGYGVMPCESRGEGSAIADYCVGINACAVREMAVGLVANRFLEIERELGSKARFSGTAGLQGRRFAPYRKR</sequence>
<dbReference type="Pfam" id="PF00113">
    <property type="entry name" value="Enolase_C"/>
    <property type="match status" value="1"/>
</dbReference>
<evidence type="ECO:0000256" key="5">
    <source>
        <dbReference type="ARBA" id="ARBA00022525"/>
    </source>
</evidence>
<dbReference type="GO" id="GO:0000015">
    <property type="term" value="C:phosphopyruvate hydratase complex"/>
    <property type="evidence" value="ECO:0007669"/>
    <property type="project" value="InterPro"/>
</dbReference>
<dbReference type="SMART" id="SM01193">
    <property type="entry name" value="Enolase_N"/>
    <property type="match status" value="1"/>
</dbReference>
<protein>
    <recommendedName>
        <fullName evidence="4">Enolase</fullName>
        <ecNumber evidence="3">4.2.1.11</ecNumber>
    </recommendedName>
</protein>
<dbReference type="InterPro" id="IPR029017">
    <property type="entry name" value="Enolase-like_N"/>
</dbReference>
<gene>
    <name evidence="14" type="ORF">SAMN05216313_10370</name>
</gene>